<proteinExistence type="predicted"/>
<evidence type="ECO:0000256" key="2">
    <source>
        <dbReference type="ARBA" id="ARBA00022519"/>
    </source>
</evidence>
<accession>A0A1G1L1Z4</accession>
<keyword evidence="1" id="KW-1003">Cell membrane</keyword>
<dbReference type="EMBL" id="MHFR01000013">
    <property type="protein sequence ID" value="OGW99182.1"/>
    <property type="molecule type" value="Genomic_DNA"/>
</dbReference>
<evidence type="ECO:0000256" key="6">
    <source>
        <dbReference type="SAM" id="Phobius"/>
    </source>
</evidence>
<evidence type="ECO:0000256" key="1">
    <source>
        <dbReference type="ARBA" id="ARBA00022475"/>
    </source>
</evidence>
<dbReference type="Proteomes" id="UP000178187">
    <property type="component" value="Unassembled WGS sequence"/>
</dbReference>
<dbReference type="Pfam" id="PF03968">
    <property type="entry name" value="LptD_N"/>
    <property type="match status" value="1"/>
</dbReference>
<dbReference type="GO" id="GO:0005886">
    <property type="term" value="C:plasma membrane"/>
    <property type="evidence" value="ECO:0007669"/>
    <property type="project" value="InterPro"/>
</dbReference>
<feature type="transmembrane region" description="Helical" evidence="6">
    <location>
        <begin position="6"/>
        <end position="26"/>
    </location>
</feature>
<name>A0A1G1L1Z4_9BACT</name>
<keyword evidence="5 6" id="KW-0472">Membrane</keyword>
<dbReference type="PANTHER" id="PTHR37481:SF1">
    <property type="entry name" value="LIPOPOLYSACCHARIDE EXPORT SYSTEM PROTEIN LPTC"/>
    <property type="match status" value="1"/>
</dbReference>
<dbReference type="Gene3D" id="2.60.450.10">
    <property type="entry name" value="Lipopolysaccharide (LPS) transport protein A like domain"/>
    <property type="match status" value="2"/>
</dbReference>
<evidence type="ECO:0000256" key="3">
    <source>
        <dbReference type="ARBA" id="ARBA00022692"/>
    </source>
</evidence>
<dbReference type="NCBIfam" id="TIGR04409">
    <property type="entry name" value="LptC_YrbK"/>
    <property type="match status" value="1"/>
</dbReference>
<evidence type="ECO:0000313" key="9">
    <source>
        <dbReference type="Proteomes" id="UP000178187"/>
    </source>
</evidence>
<evidence type="ECO:0000259" key="7">
    <source>
        <dbReference type="Pfam" id="PF03968"/>
    </source>
</evidence>
<keyword evidence="3 6" id="KW-0812">Transmembrane</keyword>
<dbReference type="Pfam" id="PF06835">
    <property type="entry name" value="LptC"/>
    <property type="match status" value="1"/>
</dbReference>
<dbReference type="InterPro" id="IPR005653">
    <property type="entry name" value="OstA-like_N"/>
</dbReference>
<dbReference type="AlphaFoldDB" id="A0A1G1L1Z4"/>
<comment type="caution">
    <text evidence="8">The sequence shown here is derived from an EMBL/GenBank/DDBJ whole genome shotgun (WGS) entry which is preliminary data.</text>
</comment>
<dbReference type="GO" id="GO:0030288">
    <property type="term" value="C:outer membrane-bounded periplasmic space"/>
    <property type="evidence" value="ECO:0007669"/>
    <property type="project" value="TreeGrafter"/>
</dbReference>
<evidence type="ECO:0000256" key="5">
    <source>
        <dbReference type="ARBA" id="ARBA00023136"/>
    </source>
</evidence>
<dbReference type="InterPro" id="IPR052363">
    <property type="entry name" value="LPS_export_LptC"/>
</dbReference>
<dbReference type="InterPro" id="IPR010664">
    <property type="entry name" value="LipoPS_assembly_LptC-rel"/>
</dbReference>
<keyword evidence="4 6" id="KW-1133">Transmembrane helix</keyword>
<protein>
    <submittedName>
        <fullName evidence="8">LPS export ABC transporter periplasmic protein LptC</fullName>
    </submittedName>
</protein>
<evidence type="ECO:0000256" key="4">
    <source>
        <dbReference type="ARBA" id="ARBA00022989"/>
    </source>
</evidence>
<dbReference type="InterPro" id="IPR026265">
    <property type="entry name" value="LptC"/>
</dbReference>
<sequence>MVKKFLMVAVLLVVAYIALVQFKLLYRIVTGNKGGEPISETLQNDVAQKVYSFSFSKYNSSGSKELEIEGDSADILAQNVKLINVIAKAYAEDSPVTITADKGDFNRSTSQVKLKENVVATTETGTRLMTNELDIFPSDKRLETQEVANVKKDNISIKGTGAESDSQMERVHFKKNVTVMIQNPDSETKKPTIITSDGPLEIDYKRNVAFFKKNVQAVDDRGTLKSDFMDVYYDKELKQVSKMVARGNVIIESKEGNKTYSDSAVYLAKEGRVVLGGDVETEYVAEEKYSEKDKANIL</sequence>
<dbReference type="PANTHER" id="PTHR37481">
    <property type="entry name" value="LIPOPOLYSACCHARIDE EXPORT SYSTEM PROTEIN LPTC"/>
    <property type="match status" value="1"/>
</dbReference>
<gene>
    <name evidence="8" type="ORF">A3G33_10145</name>
</gene>
<evidence type="ECO:0000313" key="8">
    <source>
        <dbReference type="EMBL" id="OGW99182.1"/>
    </source>
</evidence>
<reference evidence="8 9" key="1">
    <citation type="journal article" date="2016" name="Nat. Commun.">
        <title>Thousands of microbial genomes shed light on interconnected biogeochemical processes in an aquifer system.</title>
        <authorList>
            <person name="Anantharaman K."/>
            <person name="Brown C.T."/>
            <person name="Hug L.A."/>
            <person name="Sharon I."/>
            <person name="Castelle C.J."/>
            <person name="Probst A.J."/>
            <person name="Thomas B.C."/>
            <person name="Singh A."/>
            <person name="Wilkins M.J."/>
            <person name="Karaoz U."/>
            <person name="Brodie E.L."/>
            <person name="Williams K.H."/>
            <person name="Hubbard S.S."/>
            <person name="Banfield J.F."/>
        </authorList>
    </citation>
    <scope>NUCLEOTIDE SEQUENCE [LARGE SCALE GENOMIC DNA]</scope>
</reference>
<keyword evidence="2" id="KW-0997">Cell inner membrane</keyword>
<dbReference type="GO" id="GO:0017089">
    <property type="term" value="F:glycolipid transfer activity"/>
    <property type="evidence" value="ECO:0007669"/>
    <property type="project" value="TreeGrafter"/>
</dbReference>
<feature type="domain" description="Organic solvent tolerance-like N-terminal" evidence="7">
    <location>
        <begin position="200"/>
        <end position="282"/>
    </location>
</feature>
<organism evidence="8 9">
    <name type="scientific">Candidatus Danuiimicrobium aquiferis</name>
    <dbReference type="NCBI Taxonomy" id="1801832"/>
    <lineage>
        <taxon>Bacteria</taxon>
        <taxon>Pseudomonadati</taxon>
        <taxon>Candidatus Omnitrophota</taxon>
        <taxon>Candidatus Danuiimicrobium</taxon>
    </lineage>
</organism>
<dbReference type="GO" id="GO:0015221">
    <property type="term" value="F:lipopolysaccharide transmembrane transporter activity"/>
    <property type="evidence" value="ECO:0007669"/>
    <property type="project" value="InterPro"/>
</dbReference>